<keyword evidence="2" id="KW-1185">Reference proteome</keyword>
<dbReference type="STRING" id="443218.AS9A_2723"/>
<dbReference type="Proteomes" id="UP000009235">
    <property type="component" value="Chromosome"/>
</dbReference>
<evidence type="ECO:0000313" key="2">
    <source>
        <dbReference type="Proteomes" id="UP000009235"/>
    </source>
</evidence>
<dbReference type="InterPro" id="IPR036689">
    <property type="entry name" value="ESAT-6-like_sf"/>
</dbReference>
<dbReference type="SUPFAM" id="SSF140453">
    <property type="entry name" value="EsxAB dimer-like"/>
    <property type="match status" value="1"/>
</dbReference>
<evidence type="ECO:0000313" key="1">
    <source>
        <dbReference type="EMBL" id="AEF41170.1"/>
    </source>
</evidence>
<dbReference type="eggNOG" id="ENOG5033D73">
    <property type="taxonomic scope" value="Bacteria"/>
</dbReference>
<accession>F6EI63</accession>
<protein>
    <submittedName>
        <fullName evidence="1">Uncharacterized protein</fullName>
    </submittedName>
</protein>
<sequence length="228" mass="24202">MDPIPDILENALGFTQYVSPAYWLGIAVDTVFDFDPWQQIAEAIAGDWESLQRAGLSLANIAEFNSRFENVLNDGSGVLAKSWAGEASDAARHYFADLAQSVGGQSAAIASIGRQLQTLAVGMYEMSQVISSLARALVDYLIMLGIELAATAGLTMTGAGVPAAAIVGAAAYYQIYNILHMWQKIANCIDSAWNLAQTTVGLTAGHLGAVKSYPLKELPQAPYGGAER</sequence>
<dbReference type="AlphaFoldDB" id="F6EI63"/>
<proteinExistence type="predicted"/>
<gene>
    <name evidence="1" type="ordered locus">AS9A_2723</name>
</gene>
<dbReference type="HOGENOM" id="CLU_100569_0_0_11"/>
<reference evidence="1 2" key="1">
    <citation type="journal article" date="2011" name="J. Bacteriol.">
        <title>Complete genome sequence of Amycolicicoccus subflavus DQS3-9A1T, an actinomycete isolated from crude oil-polluted soil.</title>
        <authorList>
            <person name="Cai M."/>
            <person name="Chen W.M."/>
            <person name="Nie Y."/>
            <person name="Chi C.Q."/>
            <person name="Wang Y.N."/>
            <person name="Tang Y.Q."/>
            <person name="Li G.Y."/>
            <person name="Wu X.L."/>
        </authorList>
    </citation>
    <scope>NUCLEOTIDE SEQUENCE [LARGE SCALE GENOMIC DNA]</scope>
    <source>
        <strain evidence="2">DSM 45089 / DQS3-9A1</strain>
    </source>
</reference>
<name>F6EI63_HOYSD</name>
<organism evidence="1 2">
    <name type="scientific">Hoyosella subflava (strain DSM 45089 / JCM 17490 / NBRC 109087 / DQS3-9A1)</name>
    <name type="common">Amycolicicoccus subflavus</name>
    <dbReference type="NCBI Taxonomy" id="443218"/>
    <lineage>
        <taxon>Bacteria</taxon>
        <taxon>Bacillati</taxon>
        <taxon>Actinomycetota</taxon>
        <taxon>Actinomycetes</taxon>
        <taxon>Mycobacteriales</taxon>
        <taxon>Hoyosellaceae</taxon>
        <taxon>Hoyosella</taxon>
    </lineage>
</organism>
<dbReference type="EMBL" id="CP002786">
    <property type="protein sequence ID" value="AEF41170.1"/>
    <property type="molecule type" value="Genomic_DNA"/>
</dbReference>
<dbReference type="KEGG" id="asd:AS9A_2723"/>